<dbReference type="Proteomes" id="UP000192578">
    <property type="component" value="Unassembled WGS sequence"/>
</dbReference>
<dbReference type="Gene3D" id="2.70.170.10">
    <property type="entry name" value="Neurotransmitter-gated ion-channel ligand-binding domain"/>
    <property type="match status" value="1"/>
</dbReference>
<keyword evidence="2" id="KW-0732">Signal</keyword>
<keyword evidence="1" id="KW-0812">Transmembrane</keyword>
<dbReference type="InterPro" id="IPR006201">
    <property type="entry name" value="Neur_channel"/>
</dbReference>
<feature type="signal peptide" evidence="2">
    <location>
        <begin position="1"/>
        <end position="22"/>
    </location>
</feature>
<dbReference type="EMBL" id="MTYJ01000413">
    <property type="protein sequence ID" value="OWA54496.1"/>
    <property type="molecule type" value="Genomic_DNA"/>
</dbReference>
<accession>A0A9X6NKQ5</accession>
<organism evidence="4 5">
    <name type="scientific">Hypsibius exemplaris</name>
    <name type="common">Freshwater tardigrade</name>
    <dbReference type="NCBI Taxonomy" id="2072580"/>
    <lineage>
        <taxon>Eukaryota</taxon>
        <taxon>Metazoa</taxon>
        <taxon>Ecdysozoa</taxon>
        <taxon>Tardigrada</taxon>
        <taxon>Eutardigrada</taxon>
        <taxon>Parachela</taxon>
        <taxon>Hypsibioidea</taxon>
        <taxon>Hypsibiidae</taxon>
        <taxon>Hypsibius</taxon>
    </lineage>
</organism>
<dbReference type="OrthoDB" id="410315at2759"/>
<feature type="transmembrane region" description="Helical" evidence="1">
    <location>
        <begin position="310"/>
        <end position="330"/>
    </location>
</feature>
<evidence type="ECO:0000313" key="5">
    <source>
        <dbReference type="Proteomes" id="UP000192578"/>
    </source>
</evidence>
<evidence type="ECO:0000259" key="3">
    <source>
        <dbReference type="Pfam" id="PF02931"/>
    </source>
</evidence>
<dbReference type="InterPro" id="IPR036734">
    <property type="entry name" value="Neur_chan_lig-bd_sf"/>
</dbReference>
<dbReference type="GO" id="GO:0005230">
    <property type="term" value="F:extracellular ligand-gated monoatomic ion channel activity"/>
    <property type="evidence" value="ECO:0007669"/>
    <property type="project" value="InterPro"/>
</dbReference>
<keyword evidence="1" id="KW-0472">Membrane</keyword>
<reference evidence="5" key="1">
    <citation type="submission" date="2017-01" db="EMBL/GenBank/DDBJ databases">
        <title>Comparative genomics of anhydrobiosis in the tardigrade Hypsibius dujardini.</title>
        <authorList>
            <person name="Yoshida Y."/>
            <person name="Koutsovoulos G."/>
            <person name="Laetsch D."/>
            <person name="Stevens L."/>
            <person name="Kumar S."/>
            <person name="Horikawa D."/>
            <person name="Ishino K."/>
            <person name="Komine S."/>
            <person name="Tomita M."/>
            <person name="Blaxter M."/>
            <person name="Arakawa K."/>
        </authorList>
    </citation>
    <scope>NUCLEOTIDE SEQUENCE [LARGE SCALE GENOMIC DNA]</scope>
    <source>
        <strain evidence="5">Z151</strain>
    </source>
</reference>
<dbReference type="Pfam" id="PF02931">
    <property type="entry name" value="Neur_chan_LBD"/>
    <property type="match status" value="1"/>
</dbReference>
<dbReference type="GO" id="GO:0004888">
    <property type="term" value="F:transmembrane signaling receptor activity"/>
    <property type="evidence" value="ECO:0007669"/>
    <property type="project" value="InterPro"/>
</dbReference>
<keyword evidence="4" id="KW-0675">Receptor</keyword>
<protein>
    <submittedName>
        <fullName evidence="4">Neuronal acetylcholine receptor subunit beta-4</fullName>
    </submittedName>
</protein>
<dbReference type="CDD" id="cd18989">
    <property type="entry name" value="LGIC_ECD_cation"/>
    <property type="match status" value="1"/>
</dbReference>
<keyword evidence="5" id="KW-1185">Reference proteome</keyword>
<feature type="chain" id="PRO_5040717830" evidence="2">
    <location>
        <begin position="23"/>
        <end position="462"/>
    </location>
</feature>
<dbReference type="SUPFAM" id="SSF63712">
    <property type="entry name" value="Nicotinic receptor ligand binding domain-like"/>
    <property type="match status" value="1"/>
</dbReference>
<evidence type="ECO:0000256" key="2">
    <source>
        <dbReference type="SAM" id="SignalP"/>
    </source>
</evidence>
<evidence type="ECO:0000313" key="4">
    <source>
        <dbReference type="EMBL" id="OWA54496.1"/>
    </source>
</evidence>
<comment type="caution">
    <text evidence="4">The sequence shown here is derived from an EMBL/GenBank/DDBJ whole genome shotgun (WGS) entry which is preliminary data.</text>
</comment>
<dbReference type="AlphaFoldDB" id="A0A9X6NKQ5"/>
<dbReference type="PANTHER" id="PTHR18945">
    <property type="entry name" value="NEUROTRANSMITTER GATED ION CHANNEL"/>
    <property type="match status" value="1"/>
</dbReference>
<evidence type="ECO:0000256" key="1">
    <source>
        <dbReference type="SAM" id="Phobius"/>
    </source>
</evidence>
<dbReference type="GO" id="GO:0016020">
    <property type="term" value="C:membrane"/>
    <property type="evidence" value="ECO:0007669"/>
    <property type="project" value="InterPro"/>
</dbReference>
<name>A0A9X6NKQ5_HYPEX</name>
<feature type="transmembrane region" description="Helical" evidence="1">
    <location>
        <begin position="336"/>
        <end position="358"/>
    </location>
</feature>
<proteinExistence type="predicted"/>
<feature type="domain" description="Neurotransmitter-gated ion-channel ligand-binding" evidence="3">
    <location>
        <begin position="69"/>
        <end position="243"/>
    </location>
</feature>
<keyword evidence="1" id="KW-1133">Transmembrane helix</keyword>
<sequence length="462" mass="52384">MASKICLQSLLITSVLLKIVSGTSQDEDYDYDDPALAEPGSPAFLTYGQRFGTMYVESDRALSESNLRTILIHNSIYDRRRHPSLNESQAINVSISLGLHSLMDIDDHRGTVTLNAEMGFKWFDWRLKWNESNYSNLTVIPVQDDDIYHPTIELVNGLDVSNSKFLAPSLALLHSNGKVLWYVRATLKTRCFVDVAYWPFSAMECDLRFGTPHFNEDEVQLYLHTSSIYLQPFVEHHKWRLAKGGQFMVPEKNRNLRRIFGESLPWVRLYFERRSNNFLLAVLSAPVVVLLLGGLFYATTSDPNVNTIAILMEIIFLASFHAALVQMIPASTKTPVFALFVAHGLLLLLTLLLSMPILEFIRKRNTRPPIWLAASARFFTLCEIGAKKKTMTFNEATDVRGEGEEDYSEDWSAIAQFLKMSLFGVCLTVFVVVTAVSFSPLLAPPDVRWNSSQIRLDDLQLV</sequence>
<dbReference type="InterPro" id="IPR006202">
    <property type="entry name" value="Neur_chan_lig-bd"/>
</dbReference>
<gene>
    <name evidence="4" type="ORF">BV898_18896</name>
</gene>
<feature type="transmembrane region" description="Helical" evidence="1">
    <location>
        <begin position="278"/>
        <end position="298"/>
    </location>
</feature>
<feature type="transmembrane region" description="Helical" evidence="1">
    <location>
        <begin position="422"/>
        <end position="443"/>
    </location>
</feature>